<reference evidence="1" key="1">
    <citation type="journal article" date="2021" name="Proc. Natl. Acad. Sci. U.S.A.">
        <title>A Catalog of Tens of Thousands of Viruses from Human Metagenomes Reveals Hidden Associations with Chronic Diseases.</title>
        <authorList>
            <person name="Tisza M.J."/>
            <person name="Buck C.B."/>
        </authorList>
    </citation>
    <scope>NUCLEOTIDE SEQUENCE</scope>
    <source>
        <strain evidence="1">CtZi05</strain>
    </source>
</reference>
<accession>A0A8S5N119</accession>
<name>A0A8S5N119_9CAUD</name>
<organism evidence="1">
    <name type="scientific">Siphoviridae sp. ctZi05</name>
    <dbReference type="NCBI Taxonomy" id="2826385"/>
    <lineage>
        <taxon>Viruses</taxon>
        <taxon>Duplodnaviria</taxon>
        <taxon>Heunggongvirae</taxon>
        <taxon>Uroviricota</taxon>
        <taxon>Caudoviricetes</taxon>
    </lineage>
</organism>
<protein>
    <submittedName>
        <fullName evidence="1">4-oxalocrotonate tautomerase</fullName>
    </submittedName>
</protein>
<sequence length="63" mass="6614">MSGKCPASDGGRCMLVIAMGAPCDGWSASCTMRPQLEKREALAEALSESVRRAFGIAPDGGRR</sequence>
<dbReference type="EMBL" id="BK015032">
    <property type="protein sequence ID" value="DAD87962.1"/>
    <property type="molecule type" value="Genomic_DNA"/>
</dbReference>
<evidence type="ECO:0000313" key="1">
    <source>
        <dbReference type="EMBL" id="DAD87962.1"/>
    </source>
</evidence>
<proteinExistence type="predicted"/>